<dbReference type="SUPFAM" id="SSF56228">
    <property type="entry name" value="Aldehyde ferredoxin oxidoreductase, N-terminal domain"/>
    <property type="match status" value="1"/>
</dbReference>
<dbReference type="PANTHER" id="PTHR30038">
    <property type="entry name" value="ALDEHYDE FERREDOXIN OXIDOREDUCTASE"/>
    <property type="match status" value="1"/>
</dbReference>
<evidence type="ECO:0000256" key="5">
    <source>
        <dbReference type="ARBA" id="ARBA00023002"/>
    </source>
</evidence>
<dbReference type="SMART" id="SM00790">
    <property type="entry name" value="AFOR_N"/>
    <property type="match status" value="1"/>
</dbReference>
<dbReference type="EMBL" id="MT631505">
    <property type="protein sequence ID" value="QNO52263.1"/>
    <property type="molecule type" value="Genomic_DNA"/>
</dbReference>
<dbReference type="EC" id="1.2.7.5" evidence="10"/>
<dbReference type="Pfam" id="PF02730">
    <property type="entry name" value="AFOR_N"/>
    <property type="match status" value="1"/>
</dbReference>
<keyword evidence="6" id="KW-0408">Iron</keyword>
<keyword evidence="5 10" id="KW-0560">Oxidoreductase</keyword>
<dbReference type="GO" id="GO:0033726">
    <property type="term" value="F:aldehyde ferredoxin oxidoreductase activity"/>
    <property type="evidence" value="ECO:0007669"/>
    <property type="project" value="UniProtKB-EC"/>
</dbReference>
<dbReference type="InterPro" id="IPR013985">
    <property type="entry name" value="Ald_Fedxn_OxRdtase_dom3"/>
</dbReference>
<organism evidence="10">
    <name type="scientific">Candidatus Methanophagaceae archaeon ANME-1 ERB6</name>
    <dbReference type="NCBI Taxonomy" id="2759912"/>
    <lineage>
        <taxon>Archaea</taxon>
        <taxon>Methanobacteriati</taxon>
        <taxon>Methanobacteriota</taxon>
        <taxon>Stenosarchaea group</taxon>
        <taxon>Methanomicrobia</taxon>
        <taxon>Candidatus Methanophagales</taxon>
        <taxon>Candidatus Methanophagaceae</taxon>
    </lineage>
</organism>
<dbReference type="InterPro" id="IPR001203">
    <property type="entry name" value="OxRdtase_Ald_Fedxn_C"/>
</dbReference>
<dbReference type="InterPro" id="IPR036021">
    <property type="entry name" value="Tungsten_al_ferr_oxy-like_C"/>
</dbReference>
<dbReference type="GO" id="GO:0046872">
    <property type="term" value="F:metal ion binding"/>
    <property type="evidence" value="ECO:0007669"/>
    <property type="project" value="UniProtKB-KW"/>
</dbReference>
<proteinExistence type="inferred from homology"/>
<evidence type="ECO:0000313" key="10">
    <source>
        <dbReference type="EMBL" id="QNO52263.1"/>
    </source>
</evidence>
<evidence type="ECO:0000256" key="3">
    <source>
        <dbReference type="ARBA" id="ARBA00022485"/>
    </source>
</evidence>
<reference evidence="10" key="1">
    <citation type="submission" date="2020-06" db="EMBL/GenBank/DDBJ databases">
        <title>Unique genomic features of the anaerobic methanotrophic archaea.</title>
        <authorList>
            <person name="Chadwick G.L."/>
            <person name="Skennerton C.T."/>
            <person name="Laso-Perez R."/>
            <person name="Leu A.O."/>
            <person name="Speth D.R."/>
            <person name="Yu H."/>
            <person name="Morgan-Lang C."/>
            <person name="Hatzenpichler R."/>
            <person name="Goudeau D."/>
            <person name="Malmstrom R."/>
            <person name="Brazelton W.J."/>
            <person name="Woyke T."/>
            <person name="Hallam S.J."/>
            <person name="Tyson G.W."/>
            <person name="Wegener G."/>
            <person name="Boetius A."/>
            <person name="Orphan V."/>
        </authorList>
    </citation>
    <scope>NUCLEOTIDE SEQUENCE</scope>
</reference>
<dbReference type="InterPro" id="IPR013984">
    <property type="entry name" value="Ald_Fedxn_OxRdtase_dom2"/>
</dbReference>
<accession>A0A7G9YW79</accession>
<protein>
    <submittedName>
        <fullName evidence="10">Tungsten-containing aldehyde ferredoxin oxidoreductase</fullName>
        <ecNumber evidence="10">1.2.7.5</ecNumber>
    </submittedName>
</protein>
<dbReference type="InterPro" id="IPR051919">
    <property type="entry name" value="W-dependent_AOR"/>
</dbReference>
<comment type="cofactor">
    <cofactor evidence="1">
        <name>[4Fe-4S] cluster</name>
        <dbReference type="ChEBI" id="CHEBI:49883"/>
    </cofactor>
</comment>
<dbReference type="Gene3D" id="3.60.9.10">
    <property type="entry name" value="Aldehyde ferredoxin oxidoreductase, N-terminal domain"/>
    <property type="match status" value="1"/>
</dbReference>
<evidence type="ECO:0000256" key="1">
    <source>
        <dbReference type="ARBA" id="ARBA00001966"/>
    </source>
</evidence>
<dbReference type="Gene3D" id="1.10.599.10">
    <property type="entry name" value="Aldehyde Ferredoxin Oxidoreductase Protein, subunit A, domain 3"/>
    <property type="match status" value="1"/>
</dbReference>
<dbReference type="Gene3D" id="1.10.569.10">
    <property type="entry name" value="Aldehyde Ferredoxin Oxidoreductase Protein, subunit A, domain 2"/>
    <property type="match status" value="1"/>
</dbReference>
<keyword evidence="3" id="KW-0004">4Fe-4S</keyword>
<dbReference type="SUPFAM" id="SSF48310">
    <property type="entry name" value="Aldehyde ferredoxin oxidoreductase, C-terminal domains"/>
    <property type="match status" value="1"/>
</dbReference>
<gene>
    <name evidence="10" type="primary">aor</name>
    <name evidence="10" type="ORF">BPDGFPMF_00022</name>
</gene>
<evidence type="ECO:0000256" key="2">
    <source>
        <dbReference type="ARBA" id="ARBA00011032"/>
    </source>
</evidence>
<feature type="domain" description="Aldehyde ferredoxin oxidoreductase N-terminal" evidence="9">
    <location>
        <begin position="6"/>
        <end position="204"/>
    </location>
</feature>
<keyword evidence="4" id="KW-0479">Metal-binding</keyword>
<dbReference type="InterPro" id="IPR013983">
    <property type="entry name" value="Ald_Fedxn_OxRdtase_N"/>
</dbReference>
<evidence type="ECO:0000256" key="8">
    <source>
        <dbReference type="ARBA" id="ARBA00049934"/>
    </source>
</evidence>
<keyword evidence="7" id="KW-0411">Iron-sulfur</keyword>
<dbReference type="GO" id="GO:0009055">
    <property type="term" value="F:electron transfer activity"/>
    <property type="evidence" value="ECO:0007669"/>
    <property type="project" value="InterPro"/>
</dbReference>
<dbReference type="AlphaFoldDB" id="A0A7G9YW79"/>
<comment type="cofactor">
    <cofactor evidence="8">
        <name>tungstopterin</name>
        <dbReference type="ChEBI" id="CHEBI:30402"/>
    </cofactor>
</comment>
<evidence type="ECO:0000256" key="4">
    <source>
        <dbReference type="ARBA" id="ARBA00022723"/>
    </source>
</evidence>
<evidence type="ECO:0000259" key="9">
    <source>
        <dbReference type="SMART" id="SM00790"/>
    </source>
</evidence>
<dbReference type="PANTHER" id="PTHR30038:SF0">
    <property type="entry name" value="TUNGSTEN-CONTAINING ALDEHYDE FERREDOXIN OXIDOREDUCTASE"/>
    <property type="match status" value="1"/>
</dbReference>
<evidence type="ECO:0000256" key="6">
    <source>
        <dbReference type="ARBA" id="ARBA00023004"/>
    </source>
</evidence>
<dbReference type="GO" id="GO:0051539">
    <property type="term" value="F:4 iron, 4 sulfur cluster binding"/>
    <property type="evidence" value="ECO:0007669"/>
    <property type="project" value="UniProtKB-KW"/>
</dbReference>
<dbReference type="Pfam" id="PF01314">
    <property type="entry name" value="AFOR_C"/>
    <property type="match status" value="1"/>
</dbReference>
<comment type="similarity">
    <text evidence="2">Belongs to the AOR/FOR family.</text>
</comment>
<name>A0A7G9YW79_9EURY</name>
<dbReference type="InterPro" id="IPR036503">
    <property type="entry name" value="Ald_Fedxn_OxRdtase_N_sf"/>
</dbReference>
<sequence>MNAYGWKKKILRIDLLDSRIDRFVPEQSLLNDYLGGRGLGAKILYDAGRVDALAPANLLVFAAGPLTGTTTPASGRVSLSTKSPLTGTIFDSNCGGSFGPAMKKAGYDAIIIAGKSPDPVFIEIEDDRVELKSAETLWGENVKATTGFLKEKSSGSVACIGRAGEKLVPLASIISDATHAFGRGGVGAVMGSKNLKAIVVKGTGKVEISDRAEFSKQKKAINRLLIACPTISKGLSVFGTPFLVKITSWMNVLPAANFRTAEPEQDFNLKPFFAKTIEEERAPKRSACYSCPIACKREDIGGGELPEYETVGLMGANIQNPDYEAVVEANRLCNDYGVDTISVAGVLGCFSELRDKGISPEELVNLTRKVGDKQGVGEELGKGASSFAESEGHPETAIQVKGLSLPSYDPRGVKGLGFSYATSNRGGCHTRAYLVAPEILRKPKAIDPYTLAGKAGHTKVFQDRFAAVDSLVVCKFAFLGAGEEEYANILSAVTGVDYTSEDLMLAGERIWNVERLYNVREGFGKADDILPDRFFEEKVNGRVIDKEEFLKTLDEYYRMRGWDENGVPREGKVERLGIKRTNFQGGHGK</sequence>
<evidence type="ECO:0000256" key="7">
    <source>
        <dbReference type="ARBA" id="ARBA00023014"/>
    </source>
</evidence>